<dbReference type="SUPFAM" id="SSF46689">
    <property type="entry name" value="Homeodomain-like"/>
    <property type="match status" value="1"/>
</dbReference>
<proteinExistence type="predicted"/>
<dbReference type="InterPro" id="IPR009057">
    <property type="entry name" value="Homeodomain-like_sf"/>
</dbReference>
<reference evidence="1 2" key="1">
    <citation type="submission" date="2015-04" db="EMBL/GenBank/DDBJ databases">
        <authorList>
            <person name="Heijne W.H."/>
            <person name="Fedorova N.D."/>
            <person name="Nierman W.C."/>
            <person name="Vollebregt A.W."/>
            <person name="Zhao Z."/>
            <person name="Wu L."/>
            <person name="Kumar M."/>
            <person name="Stam H."/>
            <person name="van den Berg M.A."/>
            <person name="Pel H.J."/>
        </authorList>
    </citation>
    <scope>NUCLEOTIDE SEQUENCE [LARGE SCALE GENOMIC DNA]</scope>
    <source>
        <strain evidence="1 2">CBS 393.64</strain>
    </source>
</reference>
<dbReference type="GeneID" id="25313079"/>
<dbReference type="Proteomes" id="UP000053958">
    <property type="component" value="Unassembled WGS sequence"/>
</dbReference>
<feature type="non-terminal residue" evidence="1">
    <location>
        <position position="117"/>
    </location>
</feature>
<name>A0A0F4YEM7_RASE3</name>
<evidence type="ECO:0000313" key="1">
    <source>
        <dbReference type="EMBL" id="KKA16391.1"/>
    </source>
</evidence>
<accession>A0A0F4YEM7</accession>
<evidence type="ECO:0008006" key="3">
    <source>
        <dbReference type="Google" id="ProtNLM"/>
    </source>
</evidence>
<organism evidence="1 2">
    <name type="scientific">Rasamsonia emersonii (strain ATCC 16479 / CBS 393.64 / IMI 116815)</name>
    <dbReference type="NCBI Taxonomy" id="1408163"/>
    <lineage>
        <taxon>Eukaryota</taxon>
        <taxon>Fungi</taxon>
        <taxon>Dikarya</taxon>
        <taxon>Ascomycota</taxon>
        <taxon>Pezizomycotina</taxon>
        <taxon>Eurotiomycetes</taxon>
        <taxon>Eurotiomycetidae</taxon>
        <taxon>Eurotiales</taxon>
        <taxon>Trichocomaceae</taxon>
        <taxon>Rasamsonia</taxon>
    </lineage>
</organism>
<dbReference type="AlphaFoldDB" id="A0A0F4YEM7"/>
<dbReference type="STRING" id="1408163.A0A0F4YEM7"/>
<feature type="non-terminal residue" evidence="1">
    <location>
        <position position="1"/>
    </location>
</feature>
<gene>
    <name evidence="1" type="ORF">T310_10022</name>
</gene>
<dbReference type="OrthoDB" id="4207519at2759"/>
<evidence type="ECO:0000313" key="2">
    <source>
        <dbReference type="Proteomes" id="UP000053958"/>
    </source>
</evidence>
<dbReference type="RefSeq" id="XP_013323003.1">
    <property type="nucleotide sequence ID" value="XM_013467549.1"/>
</dbReference>
<comment type="caution">
    <text evidence="1">The sequence shown here is derived from an EMBL/GenBank/DDBJ whole genome shotgun (WGS) entry which is preliminary data.</text>
</comment>
<protein>
    <recommendedName>
        <fullName evidence="3">HTH psq-type domain-containing protein</fullName>
    </recommendedName>
</protein>
<dbReference type="EMBL" id="LASV01000779">
    <property type="protein sequence ID" value="KKA16391.1"/>
    <property type="molecule type" value="Genomic_DNA"/>
</dbReference>
<sequence length="117" mass="12973">STTELRGPPSCAATTSATPYHRIYRDLPTHRVMADISKEGRMQLALEAYKKGLFPSKTAAAKAFDVPPRTFMTRVNGTTARKDSTANCRKLTDTEESTLSAWILDMDRRGLPPRIST</sequence>
<keyword evidence="2" id="KW-1185">Reference proteome</keyword>